<organism evidence="1 2">
    <name type="scientific">Channa striata</name>
    <name type="common">Snakehead murrel</name>
    <name type="synonym">Ophicephalus striatus</name>
    <dbReference type="NCBI Taxonomy" id="64152"/>
    <lineage>
        <taxon>Eukaryota</taxon>
        <taxon>Metazoa</taxon>
        <taxon>Chordata</taxon>
        <taxon>Craniata</taxon>
        <taxon>Vertebrata</taxon>
        <taxon>Euteleostomi</taxon>
        <taxon>Actinopterygii</taxon>
        <taxon>Neopterygii</taxon>
        <taxon>Teleostei</taxon>
        <taxon>Neoteleostei</taxon>
        <taxon>Acanthomorphata</taxon>
        <taxon>Anabantaria</taxon>
        <taxon>Anabantiformes</taxon>
        <taxon>Channoidei</taxon>
        <taxon>Channidae</taxon>
        <taxon>Channa</taxon>
    </lineage>
</organism>
<keyword evidence="2" id="KW-1185">Reference proteome</keyword>
<name>A0AA88SWU0_CHASR</name>
<dbReference type="Proteomes" id="UP001187415">
    <property type="component" value="Unassembled WGS sequence"/>
</dbReference>
<dbReference type="AlphaFoldDB" id="A0AA88SWU0"/>
<evidence type="ECO:0000313" key="1">
    <source>
        <dbReference type="EMBL" id="KAK2851696.1"/>
    </source>
</evidence>
<evidence type="ECO:0000313" key="2">
    <source>
        <dbReference type="Proteomes" id="UP001187415"/>
    </source>
</evidence>
<sequence>MITPLNPLVKEQKCIDLEKWTPGPSLHDPVVGSEWGGSSFPVCSNKFTGSSSRRLGRCGPSHRPGVQGREDCNYKLELDCNVCSSCQDAGELADTETQYQRVSVADKVHVFPRP</sequence>
<protein>
    <submittedName>
        <fullName evidence="1">Uncharacterized protein</fullName>
    </submittedName>
</protein>
<reference evidence="1" key="1">
    <citation type="submission" date="2023-07" db="EMBL/GenBank/DDBJ databases">
        <title>Chromosome-level Genome Assembly of Striped Snakehead (Channa striata).</title>
        <authorList>
            <person name="Liu H."/>
        </authorList>
    </citation>
    <scope>NUCLEOTIDE SEQUENCE</scope>
    <source>
        <strain evidence="1">Gz</strain>
        <tissue evidence="1">Muscle</tissue>
    </source>
</reference>
<gene>
    <name evidence="1" type="ORF">Q5P01_007972</name>
</gene>
<dbReference type="EMBL" id="JAUPFM010000005">
    <property type="protein sequence ID" value="KAK2851696.1"/>
    <property type="molecule type" value="Genomic_DNA"/>
</dbReference>
<proteinExistence type="predicted"/>
<accession>A0AA88SWU0</accession>
<comment type="caution">
    <text evidence="1">The sequence shown here is derived from an EMBL/GenBank/DDBJ whole genome shotgun (WGS) entry which is preliminary data.</text>
</comment>